<keyword evidence="5" id="KW-0067">ATP-binding</keyword>
<dbReference type="InterPro" id="IPR010285">
    <property type="entry name" value="DNA_helicase_pif1-like_DEAD"/>
</dbReference>
<keyword evidence="8" id="KW-0413">Isomerase</keyword>
<name>A0A6C0IJC5_9ZZZZ</name>
<protein>
    <recommendedName>
        <fullName evidence="12">AAA+ ATPase domain-containing protein</fullName>
    </recommendedName>
</protein>
<keyword evidence="6" id="KW-0238">DNA-binding</keyword>
<feature type="domain" description="DNA helicase Pif1-like 2B" evidence="10">
    <location>
        <begin position="339"/>
        <end position="380"/>
    </location>
</feature>
<evidence type="ECO:0000256" key="5">
    <source>
        <dbReference type="ARBA" id="ARBA00022840"/>
    </source>
</evidence>
<dbReference type="InterPro" id="IPR049163">
    <property type="entry name" value="Pif1-like_2B_dom"/>
</dbReference>
<evidence type="ECO:0000256" key="6">
    <source>
        <dbReference type="ARBA" id="ARBA00023125"/>
    </source>
</evidence>
<proteinExistence type="predicted"/>
<evidence type="ECO:0000313" key="11">
    <source>
        <dbReference type="EMBL" id="QHT93274.1"/>
    </source>
</evidence>
<dbReference type="AlphaFoldDB" id="A0A6C0IJC5"/>
<evidence type="ECO:0000256" key="1">
    <source>
        <dbReference type="ARBA" id="ARBA00022741"/>
    </source>
</evidence>
<dbReference type="SUPFAM" id="SSF52540">
    <property type="entry name" value="P-loop containing nucleoside triphosphate hydrolases"/>
    <property type="match status" value="2"/>
</dbReference>
<organism evidence="11">
    <name type="scientific">viral metagenome</name>
    <dbReference type="NCBI Taxonomy" id="1070528"/>
    <lineage>
        <taxon>unclassified sequences</taxon>
        <taxon>metagenomes</taxon>
        <taxon>organismal metagenomes</taxon>
    </lineage>
</organism>
<evidence type="ECO:0008006" key="12">
    <source>
        <dbReference type="Google" id="ProtNLM"/>
    </source>
</evidence>
<evidence type="ECO:0000256" key="8">
    <source>
        <dbReference type="ARBA" id="ARBA00023235"/>
    </source>
</evidence>
<sequence length="514" mass="58288">MSFQIMKLEEFAYKIDEEEQLSSSIKRVSLNKQINVPEHMLRGLSNEQQIAIEKFANRENILLTGPAGTGKTFLIQRLYELAQMNYAKKIAVCAMTGCASLLLQCNAKTLHSWSGIKLAKGSKNDVVKSVIHNKFALKSWKNAQVIVLDEVSMLSKKVFEIIEEIGRQVKHNDLPFGGMQVVFIGDFFQLPPIGSHSEPDTGKFCFESPIWYDVFKPENHIELKTIFRQQDPIYIGILQEIRKGEISQASIDILTKYVKREHNETQEKTPTKLFPNRVKTDLTNSTMYSKIKEEEIIYNIDVMTNCIVKMDNTKTFTKDEITKIKNAKPKELEMEAQYLSTNCPCQLLLRLKKGCLVMCTVNLDMNAGICNGSQGVVVDFATRDTIKIPIVRFSNGVVREIGRHYWQSEDIPCVAVGQYPLVLAWALTIHKIQGTTLTNAEIDIGNRIFEYGQSYVALSRVKSLDGLYLSEFNPERIGANPTVIEFYKKIQETSSNINSIFTKVEISPTINSDP</sequence>
<dbReference type="Gene3D" id="3.40.50.300">
    <property type="entry name" value="P-loop containing nucleotide triphosphate hydrolases"/>
    <property type="match status" value="1"/>
</dbReference>
<keyword evidence="4" id="KW-0347">Helicase</keyword>
<keyword evidence="7" id="KW-0234">DNA repair</keyword>
<dbReference type="Pfam" id="PF05970">
    <property type="entry name" value="PIF1"/>
    <property type="match status" value="1"/>
</dbReference>
<keyword evidence="2" id="KW-0227">DNA damage</keyword>
<evidence type="ECO:0000256" key="7">
    <source>
        <dbReference type="ARBA" id="ARBA00023204"/>
    </source>
</evidence>
<dbReference type="Pfam" id="PF21530">
    <property type="entry name" value="Pif1_2B_dom"/>
    <property type="match status" value="1"/>
</dbReference>
<dbReference type="CDD" id="cd18809">
    <property type="entry name" value="SF1_C_RecD"/>
    <property type="match status" value="1"/>
</dbReference>
<dbReference type="PANTHER" id="PTHR47642:SF5">
    <property type="entry name" value="ATP-DEPENDENT DNA HELICASE"/>
    <property type="match status" value="1"/>
</dbReference>
<dbReference type="EMBL" id="MN740205">
    <property type="protein sequence ID" value="QHT93274.1"/>
    <property type="molecule type" value="Genomic_DNA"/>
</dbReference>
<reference evidence="11" key="1">
    <citation type="journal article" date="2020" name="Nature">
        <title>Giant virus diversity and host interactions through global metagenomics.</title>
        <authorList>
            <person name="Schulz F."/>
            <person name="Roux S."/>
            <person name="Paez-Espino D."/>
            <person name="Jungbluth S."/>
            <person name="Walsh D.A."/>
            <person name="Denef V.J."/>
            <person name="McMahon K.D."/>
            <person name="Konstantinidis K.T."/>
            <person name="Eloe-Fadrosh E.A."/>
            <person name="Kyrpides N.C."/>
            <person name="Woyke T."/>
        </authorList>
    </citation>
    <scope>NUCLEOTIDE SEQUENCE</scope>
    <source>
        <strain evidence="11">GVMAG-M-3300023210-19</strain>
    </source>
</reference>
<feature type="domain" description="DNA helicase Pif1-like DEAD-box helicase" evidence="9">
    <location>
        <begin position="44"/>
        <end position="232"/>
    </location>
</feature>
<evidence type="ECO:0000256" key="4">
    <source>
        <dbReference type="ARBA" id="ARBA00022806"/>
    </source>
</evidence>
<dbReference type="GO" id="GO:0003678">
    <property type="term" value="F:DNA helicase activity"/>
    <property type="evidence" value="ECO:0007669"/>
    <property type="project" value="InterPro"/>
</dbReference>
<accession>A0A6C0IJC5</accession>
<keyword evidence="3" id="KW-0378">Hydrolase</keyword>
<dbReference type="InterPro" id="IPR027417">
    <property type="entry name" value="P-loop_NTPase"/>
</dbReference>
<dbReference type="GO" id="GO:0000723">
    <property type="term" value="P:telomere maintenance"/>
    <property type="evidence" value="ECO:0007669"/>
    <property type="project" value="InterPro"/>
</dbReference>
<evidence type="ECO:0000256" key="3">
    <source>
        <dbReference type="ARBA" id="ARBA00022801"/>
    </source>
</evidence>
<dbReference type="GO" id="GO:0006281">
    <property type="term" value="P:DNA repair"/>
    <property type="evidence" value="ECO:0007669"/>
    <property type="project" value="InterPro"/>
</dbReference>
<dbReference type="PANTHER" id="PTHR47642">
    <property type="entry name" value="ATP-DEPENDENT DNA HELICASE"/>
    <property type="match status" value="1"/>
</dbReference>
<dbReference type="InterPro" id="IPR051055">
    <property type="entry name" value="PIF1_helicase"/>
</dbReference>
<evidence type="ECO:0000256" key="2">
    <source>
        <dbReference type="ARBA" id="ARBA00022763"/>
    </source>
</evidence>
<evidence type="ECO:0000259" key="9">
    <source>
        <dbReference type="Pfam" id="PF05970"/>
    </source>
</evidence>
<keyword evidence="1" id="KW-0547">Nucleotide-binding</keyword>
<evidence type="ECO:0000259" key="10">
    <source>
        <dbReference type="Pfam" id="PF21530"/>
    </source>
</evidence>